<comment type="caution">
    <text evidence="8">The sequence shown here is derived from an EMBL/GenBank/DDBJ whole genome shotgun (WGS) entry which is preliminary data.</text>
</comment>
<dbReference type="EMBL" id="VEPZ02001477">
    <property type="protein sequence ID" value="KAE8671211.1"/>
    <property type="molecule type" value="Genomic_DNA"/>
</dbReference>
<protein>
    <submittedName>
        <fullName evidence="8">Pentatricopeptide repeat-containing protein</fullName>
    </submittedName>
</protein>
<sequence>MSSQDSITTGLKCMLKGAADFLIKPVRRNELRNLWQHVWKRHMLAGGGVPLKLPATENNAETNAESESESSQFSDYGSSTQKNKEESDTKVSIFLSFGKGFDNSFDSAAQVLCLHIAKLSNLLFLYGDVLISKSTLESRIHDAIAYLRKNSFAEQLGSFRGEEYMQAGSSKKLLLKWVKNHFEMEVKLNVKEVACCSEACESDASKLEENPAYIKETTHGDGVGQQINRGNANATIRVGCNDELVKPISGAIDLIGSFNNLPKGTFACSSSSDGTGKYEFSPELELSLRRSGSSSSKNQGTSERPMLNHSNASAFSWYNNSKSSQPVFSRPAGNQDALKEDDNKSKSDLESNNDTSHPHVVTMSDSKENLTNPVTSQSELLVPSTQLELIDVPGLRMDDLHAGCNNAFRHVYYARSNPPLECSSDPSGRKEYSPISVSTSAHMNPDVHDPEQGNHRSNEATNCSIDKSVKEPTKQEPVRLLRCISPIANQSAFSSFCDGVDNHEKVSAHGDILSRSDAGASTTCAAAIDRGTNTGIFNDGNFFIPD</sequence>
<evidence type="ECO:0000256" key="4">
    <source>
        <dbReference type="ARBA" id="ARBA00023242"/>
    </source>
</evidence>
<evidence type="ECO:0000256" key="3">
    <source>
        <dbReference type="ARBA" id="ARBA00023163"/>
    </source>
</evidence>
<dbReference type="PANTHER" id="PTHR43874:SF7">
    <property type="entry name" value="TWO-COMPONENT RESPONSE REGULATOR ARR10"/>
    <property type="match status" value="1"/>
</dbReference>
<feature type="domain" description="Response regulatory" evidence="7">
    <location>
        <begin position="1"/>
        <end position="39"/>
    </location>
</feature>
<reference evidence="8" key="1">
    <citation type="submission" date="2019-09" db="EMBL/GenBank/DDBJ databases">
        <title>Draft genome information of white flower Hibiscus syriacus.</title>
        <authorList>
            <person name="Kim Y.-M."/>
        </authorList>
    </citation>
    <scope>NUCLEOTIDE SEQUENCE [LARGE SCALE GENOMIC DNA]</scope>
    <source>
        <strain evidence="8">YM2019G1</strain>
    </source>
</reference>
<dbReference type="SUPFAM" id="SSF52172">
    <property type="entry name" value="CheY-like"/>
    <property type="match status" value="1"/>
</dbReference>
<organism evidence="8 9">
    <name type="scientific">Hibiscus syriacus</name>
    <name type="common">Rose of Sharon</name>
    <dbReference type="NCBI Taxonomy" id="106335"/>
    <lineage>
        <taxon>Eukaryota</taxon>
        <taxon>Viridiplantae</taxon>
        <taxon>Streptophyta</taxon>
        <taxon>Embryophyta</taxon>
        <taxon>Tracheophyta</taxon>
        <taxon>Spermatophyta</taxon>
        <taxon>Magnoliopsida</taxon>
        <taxon>eudicotyledons</taxon>
        <taxon>Gunneridae</taxon>
        <taxon>Pentapetalae</taxon>
        <taxon>rosids</taxon>
        <taxon>malvids</taxon>
        <taxon>Malvales</taxon>
        <taxon>Malvaceae</taxon>
        <taxon>Malvoideae</taxon>
        <taxon>Hibiscus</taxon>
    </lineage>
</organism>
<gene>
    <name evidence="8" type="ORF">F3Y22_tig00111983pilonHSYRG00011</name>
</gene>
<evidence type="ECO:0000256" key="6">
    <source>
        <dbReference type="SAM" id="MobiDB-lite"/>
    </source>
</evidence>
<name>A0A6A2X7H9_HIBSY</name>
<feature type="region of interest" description="Disordered" evidence="6">
    <location>
        <begin position="439"/>
        <end position="471"/>
    </location>
</feature>
<feature type="region of interest" description="Disordered" evidence="6">
    <location>
        <begin position="324"/>
        <end position="378"/>
    </location>
</feature>
<feature type="compositionally biased region" description="Basic and acidic residues" evidence="6">
    <location>
        <begin position="445"/>
        <end position="458"/>
    </location>
</feature>
<keyword evidence="3" id="KW-0804">Transcription</keyword>
<keyword evidence="2" id="KW-0805">Transcription regulation</keyword>
<comment type="caution">
    <text evidence="5">Lacks conserved residue(s) required for the propagation of feature annotation.</text>
</comment>
<evidence type="ECO:0000313" key="8">
    <source>
        <dbReference type="EMBL" id="KAE8671211.1"/>
    </source>
</evidence>
<keyword evidence="1" id="KW-0902">Two-component regulatory system</keyword>
<feature type="region of interest" description="Disordered" evidence="6">
    <location>
        <begin position="282"/>
        <end position="308"/>
    </location>
</feature>
<dbReference type="InterPro" id="IPR011006">
    <property type="entry name" value="CheY-like_superfamily"/>
</dbReference>
<feature type="region of interest" description="Disordered" evidence="6">
    <location>
        <begin position="54"/>
        <end position="84"/>
    </location>
</feature>
<feature type="compositionally biased region" description="Polar residues" evidence="6">
    <location>
        <begin position="72"/>
        <end position="81"/>
    </location>
</feature>
<evidence type="ECO:0000256" key="1">
    <source>
        <dbReference type="ARBA" id="ARBA00023012"/>
    </source>
</evidence>
<feature type="compositionally biased region" description="Low complexity" evidence="6">
    <location>
        <begin position="282"/>
        <end position="296"/>
    </location>
</feature>
<dbReference type="InterPro" id="IPR001789">
    <property type="entry name" value="Sig_transdc_resp-reg_receiver"/>
</dbReference>
<dbReference type="GO" id="GO:0000160">
    <property type="term" value="P:phosphorelay signal transduction system"/>
    <property type="evidence" value="ECO:0007669"/>
    <property type="project" value="UniProtKB-KW"/>
</dbReference>
<evidence type="ECO:0000256" key="5">
    <source>
        <dbReference type="PROSITE-ProRule" id="PRU00169"/>
    </source>
</evidence>
<keyword evidence="4" id="KW-0539">Nucleus</keyword>
<dbReference type="GO" id="GO:0009736">
    <property type="term" value="P:cytokinin-activated signaling pathway"/>
    <property type="evidence" value="ECO:0007669"/>
    <property type="project" value="InterPro"/>
</dbReference>
<evidence type="ECO:0000256" key="2">
    <source>
        <dbReference type="ARBA" id="ARBA00023015"/>
    </source>
</evidence>
<dbReference type="Gene3D" id="3.40.50.2300">
    <property type="match status" value="1"/>
</dbReference>
<keyword evidence="9" id="KW-1185">Reference proteome</keyword>
<feature type="compositionally biased region" description="Low complexity" evidence="6">
    <location>
        <begin position="55"/>
        <end position="71"/>
    </location>
</feature>
<dbReference type="Proteomes" id="UP000436088">
    <property type="component" value="Unassembled WGS sequence"/>
</dbReference>
<feature type="compositionally biased region" description="Polar residues" evidence="6">
    <location>
        <begin position="297"/>
        <end position="308"/>
    </location>
</feature>
<feature type="compositionally biased region" description="Polar residues" evidence="6">
    <location>
        <begin position="369"/>
        <end position="378"/>
    </location>
</feature>
<evidence type="ECO:0000259" key="7">
    <source>
        <dbReference type="PROSITE" id="PS50110"/>
    </source>
</evidence>
<dbReference type="PROSITE" id="PS50110">
    <property type="entry name" value="RESPONSE_REGULATORY"/>
    <property type="match status" value="1"/>
</dbReference>
<evidence type="ECO:0000313" key="9">
    <source>
        <dbReference type="Proteomes" id="UP000436088"/>
    </source>
</evidence>
<dbReference type="AlphaFoldDB" id="A0A6A2X7H9"/>
<dbReference type="PANTHER" id="PTHR43874">
    <property type="entry name" value="TWO-COMPONENT RESPONSE REGULATOR"/>
    <property type="match status" value="1"/>
</dbReference>
<feature type="compositionally biased region" description="Basic and acidic residues" evidence="6">
    <location>
        <begin position="337"/>
        <end position="349"/>
    </location>
</feature>
<proteinExistence type="predicted"/>
<dbReference type="InterPro" id="IPR045279">
    <property type="entry name" value="ARR-like"/>
</dbReference>
<accession>A0A6A2X7H9</accession>